<dbReference type="EMBL" id="HBGT01022445">
    <property type="protein sequence ID" value="CAD9428321.1"/>
    <property type="molecule type" value="Transcribed_RNA"/>
</dbReference>
<dbReference type="InterPro" id="IPR038633">
    <property type="entry name" value="Rpn13/ADRM1_Pru_sf"/>
</dbReference>
<evidence type="ECO:0000259" key="6">
    <source>
        <dbReference type="PROSITE" id="PS51917"/>
    </source>
</evidence>
<dbReference type="Pfam" id="PF04683">
    <property type="entry name" value="Rpn13_ADRM1_Pru"/>
    <property type="match status" value="1"/>
</dbReference>
<dbReference type="GO" id="GO:0061133">
    <property type="term" value="F:endopeptidase activator activity"/>
    <property type="evidence" value="ECO:0007669"/>
    <property type="project" value="TreeGrafter"/>
</dbReference>
<keyword evidence="4" id="KW-0647">Proteasome</keyword>
<dbReference type="GO" id="GO:0008541">
    <property type="term" value="C:proteasome regulatory particle, lid subcomplex"/>
    <property type="evidence" value="ECO:0007669"/>
    <property type="project" value="TreeGrafter"/>
</dbReference>
<evidence type="ECO:0000313" key="7">
    <source>
        <dbReference type="EMBL" id="CAD9428321.1"/>
    </source>
</evidence>
<dbReference type="AlphaFoldDB" id="A0A7S2CKT5"/>
<keyword evidence="5" id="KW-0539">Nucleus</keyword>
<protein>
    <recommendedName>
        <fullName evidence="6">Pru domain-containing protein</fullName>
    </recommendedName>
</protein>
<dbReference type="Gene3D" id="2.30.29.70">
    <property type="entry name" value="Proteasomal ubiquitin receptor Rpn13/ADRM1"/>
    <property type="match status" value="1"/>
</dbReference>
<dbReference type="GO" id="GO:0005634">
    <property type="term" value="C:nucleus"/>
    <property type="evidence" value="ECO:0007669"/>
    <property type="project" value="UniProtKB-SubCell"/>
</dbReference>
<evidence type="ECO:0000256" key="3">
    <source>
        <dbReference type="ARBA" id="ARBA00022490"/>
    </source>
</evidence>
<organism evidence="7">
    <name type="scientific">Florenciella parvula</name>
    <dbReference type="NCBI Taxonomy" id="236787"/>
    <lineage>
        <taxon>Eukaryota</taxon>
        <taxon>Sar</taxon>
        <taxon>Stramenopiles</taxon>
        <taxon>Ochrophyta</taxon>
        <taxon>Dictyochophyceae</taxon>
        <taxon>Florenciellales</taxon>
        <taxon>Florenciella</taxon>
    </lineage>
</organism>
<feature type="domain" description="Pru" evidence="6">
    <location>
        <begin position="18"/>
        <end position="144"/>
    </location>
</feature>
<evidence type="ECO:0000256" key="5">
    <source>
        <dbReference type="ARBA" id="ARBA00023242"/>
    </source>
</evidence>
<proteinExistence type="predicted"/>
<dbReference type="InterPro" id="IPR006773">
    <property type="entry name" value="Rpn13/ADRM1"/>
</dbReference>
<gene>
    <name evidence="7" type="ORF">FPAR1323_LOCUS11720</name>
</gene>
<evidence type="ECO:0000256" key="4">
    <source>
        <dbReference type="ARBA" id="ARBA00022942"/>
    </source>
</evidence>
<evidence type="ECO:0000256" key="1">
    <source>
        <dbReference type="ARBA" id="ARBA00004123"/>
    </source>
</evidence>
<sequence length="179" mass="20062">MNMQALMQAMGNMQGMGAPPEPLVKVKAGKMEAVPIAGTDKFTISPMKPKGQLQLLKDETGMMRFQWKDRISQTVDEEGQGVNHMIFPGDANFVKVVTGREGDRIYMLQFSAQASRRYFFWLQDKDDKDDAELTGKLNEYMNNPEAAAKAEEERLAAELKETEDILGDDAGDDDFGSDW</sequence>
<keyword evidence="3" id="KW-0963">Cytoplasm</keyword>
<dbReference type="PANTHER" id="PTHR12225:SF0">
    <property type="entry name" value="PROTEASOMAL UBIQUITIN RECEPTOR ADRM1"/>
    <property type="match status" value="1"/>
</dbReference>
<reference evidence="7" key="1">
    <citation type="submission" date="2021-01" db="EMBL/GenBank/DDBJ databases">
        <authorList>
            <person name="Corre E."/>
            <person name="Pelletier E."/>
            <person name="Niang G."/>
            <person name="Scheremetjew M."/>
            <person name="Finn R."/>
            <person name="Kale V."/>
            <person name="Holt S."/>
            <person name="Cochrane G."/>
            <person name="Meng A."/>
            <person name="Brown T."/>
            <person name="Cohen L."/>
        </authorList>
    </citation>
    <scope>NUCLEOTIDE SEQUENCE</scope>
    <source>
        <strain evidence="7">RCC1693</strain>
    </source>
</reference>
<dbReference type="GO" id="GO:0005737">
    <property type="term" value="C:cytoplasm"/>
    <property type="evidence" value="ECO:0007669"/>
    <property type="project" value="UniProtKB-SubCell"/>
</dbReference>
<accession>A0A7S2CKT5</accession>
<dbReference type="PROSITE" id="PS51917">
    <property type="entry name" value="PRU"/>
    <property type="match status" value="1"/>
</dbReference>
<dbReference type="GO" id="GO:0070628">
    <property type="term" value="F:proteasome binding"/>
    <property type="evidence" value="ECO:0007669"/>
    <property type="project" value="TreeGrafter"/>
</dbReference>
<comment type="subcellular location">
    <subcellularLocation>
        <location evidence="2">Cytoplasm</location>
    </subcellularLocation>
    <subcellularLocation>
        <location evidence="1">Nucleus</location>
    </subcellularLocation>
</comment>
<evidence type="ECO:0000256" key="2">
    <source>
        <dbReference type="ARBA" id="ARBA00004496"/>
    </source>
</evidence>
<name>A0A7S2CKT5_9STRA</name>
<dbReference type="PANTHER" id="PTHR12225">
    <property type="entry name" value="ADHESION REGULATING MOLECULE 1 110 KDA CELL MEMBRANE GLYCOPROTEIN"/>
    <property type="match status" value="1"/>
</dbReference>
<dbReference type="InterPro" id="IPR044868">
    <property type="entry name" value="Rpn13/ADRM1_Pru"/>
</dbReference>